<sequence length="486" mass="55424">MSLTNTPARANVGIFHDEDDIATPAPNENLTSTLGPAERCHRINGQKANELMAMAIGLTTKEGRQLGNTDEEPYASMKFRKKVVPTSALLIQEIKRRCMAANTKQPACKNWDKKKLVKWMQLYPLTEERDVKYVIEQEQKLFDLSTRMNEERASEKKQGGHGAWAYPEPWIRVYECILSEEVRDLFVKSTQVHSRDELDARNSSERPETIWEAAARLYNDSDNVVLSSSLPDLHSAFAEVLDCSFEKMPGLITPDEIKRRFGDSRARLIKMISRWEQSGNGFGQRNEDDDDFGHIGENELQCGDNRASYLDSMTREHVLYLWHLADREEILKNVLSVIAEGSSASSTSCPSVAASAEASNARKRRKDEKYLAFFRSRMSLSMVTLSRASLFKELRETQDKETEYSLKVLEATSQQLSDVYMSRLATLREQIKIIQETIDEMHYEEFDESVKRSAKKKKKTAAKPKKKKAIVEDPIVDSDDSEEEGN</sequence>
<keyword evidence="3" id="KW-1185">Reference proteome</keyword>
<dbReference type="EMBL" id="CAICTM010000116">
    <property type="protein sequence ID" value="CAB9501760.1"/>
    <property type="molecule type" value="Genomic_DNA"/>
</dbReference>
<feature type="compositionally biased region" description="Basic residues" evidence="1">
    <location>
        <begin position="452"/>
        <end position="468"/>
    </location>
</feature>
<accession>A0A9N8H734</accession>
<gene>
    <name evidence="2" type="ORF">SEMRO_117_G057530.1</name>
</gene>
<protein>
    <submittedName>
        <fullName evidence="2">Uncharacterized protein</fullName>
    </submittedName>
</protein>
<name>A0A9N8H734_9STRA</name>
<evidence type="ECO:0000256" key="1">
    <source>
        <dbReference type="SAM" id="MobiDB-lite"/>
    </source>
</evidence>
<feature type="compositionally biased region" description="Acidic residues" evidence="1">
    <location>
        <begin position="474"/>
        <end position="486"/>
    </location>
</feature>
<dbReference type="AlphaFoldDB" id="A0A9N8H734"/>
<comment type="caution">
    <text evidence="2">The sequence shown here is derived from an EMBL/GenBank/DDBJ whole genome shotgun (WGS) entry which is preliminary data.</text>
</comment>
<organism evidence="2 3">
    <name type="scientific">Seminavis robusta</name>
    <dbReference type="NCBI Taxonomy" id="568900"/>
    <lineage>
        <taxon>Eukaryota</taxon>
        <taxon>Sar</taxon>
        <taxon>Stramenopiles</taxon>
        <taxon>Ochrophyta</taxon>
        <taxon>Bacillariophyta</taxon>
        <taxon>Bacillariophyceae</taxon>
        <taxon>Bacillariophycidae</taxon>
        <taxon>Naviculales</taxon>
        <taxon>Naviculaceae</taxon>
        <taxon>Seminavis</taxon>
    </lineage>
</organism>
<feature type="region of interest" description="Disordered" evidence="1">
    <location>
        <begin position="446"/>
        <end position="486"/>
    </location>
</feature>
<reference evidence="2" key="1">
    <citation type="submission" date="2020-06" db="EMBL/GenBank/DDBJ databases">
        <authorList>
            <consortium name="Plant Systems Biology data submission"/>
        </authorList>
    </citation>
    <scope>NUCLEOTIDE SEQUENCE</scope>
    <source>
        <strain evidence="2">D6</strain>
    </source>
</reference>
<evidence type="ECO:0000313" key="3">
    <source>
        <dbReference type="Proteomes" id="UP001153069"/>
    </source>
</evidence>
<evidence type="ECO:0000313" key="2">
    <source>
        <dbReference type="EMBL" id="CAB9501760.1"/>
    </source>
</evidence>
<dbReference type="Proteomes" id="UP001153069">
    <property type="component" value="Unassembled WGS sequence"/>
</dbReference>
<proteinExistence type="predicted"/>